<protein>
    <submittedName>
        <fullName evidence="1">Uncharacterized protein</fullName>
    </submittedName>
</protein>
<dbReference type="EMBL" id="MGDB01000046">
    <property type="protein sequence ID" value="OGL42458.1"/>
    <property type="molecule type" value="Genomic_DNA"/>
</dbReference>
<organism evidence="1 2">
    <name type="scientific">Candidatus Schekmanbacteria bacterium GWA2_38_11</name>
    <dbReference type="NCBI Taxonomy" id="1817876"/>
    <lineage>
        <taxon>Bacteria</taxon>
        <taxon>Candidatus Schekmaniibacteriota</taxon>
    </lineage>
</organism>
<dbReference type="AlphaFoldDB" id="A0A1F7RMR3"/>
<name>A0A1F7RMR3_9BACT</name>
<proteinExistence type="predicted"/>
<accession>A0A1F7RMR3</accession>
<evidence type="ECO:0000313" key="1">
    <source>
        <dbReference type="EMBL" id="OGL42458.1"/>
    </source>
</evidence>
<gene>
    <name evidence="1" type="ORF">A2042_06465</name>
</gene>
<reference evidence="1 2" key="1">
    <citation type="journal article" date="2016" name="Nat. Commun.">
        <title>Thousands of microbial genomes shed light on interconnected biogeochemical processes in an aquifer system.</title>
        <authorList>
            <person name="Anantharaman K."/>
            <person name="Brown C.T."/>
            <person name="Hug L.A."/>
            <person name="Sharon I."/>
            <person name="Castelle C.J."/>
            <person name="Probst A.J."/>
            <person name="Thomas B.C."/>
            <person name="Singh A."/>
            <person name="Wilkins M.J."/>
            <person name="Karaoz U."/>
            <person name="Brodie E.L."/>
            <person name="Williams K.H."/>
            <person name="Hubbard S.S."/>
            <person name="Banfield J.F."/>
        </authorList>
    </citation>
    <scope>NUCLEOTIDE SEQUENCE [LARGE SCALE GENOMIC DNA]</scope>
</reference>
<comment type="caution">
    <text evidence="1">The sequence shown here is derived from an EMBL/GenBank/DDBJ whole genome shotgun (WGS) entry which is preliminary data.</text>
</comment>
<evidence type="ECO:0000313" key="2">
    <source>
        <dbReference type="Proteomes" id="UP000178526"/>
    </source>
</evidence>
<dbReference type="Proteomes" id="UP000178526">
    <property type="component" value="Unassembled WGS sequence"/>
</dbReference>
<sequence>MRFKRDVRLPSAAPSAVNSLYAAVYSPPQQRGARRYNIKLQEEDAGGLPESAIHRSRESPWHFCIIAAAYNLVQMRNLGLGTG</sequence>